<feature type="transmembrane region" description="Helical" evidence="1">
    <location>
        <begin position="160"/>
        <end position="180"/>
    </location>
</feature>
<keyword evidence="1" id="KW-1133">Transmembrane helix</keyword>
<dbReference type="Proteomes" id="UP001369958">
    <property type="component" value="Chromosome"/>
</dbReference>
<evidence type="ECO:0000313" key="3">
    <source>
        <dbReference type="Proteomes" id="UP001369958"/>
    </source>
</evidence>
<proteinExistence type="predicted"/>
<organism evidence="2 3">
    <name type="scientific">Pelagibacterium nitratireducens</name>
    <dbReference type="NCBI Taxonomy" id="1046114"/>
    <lineage>
        <taxon>Bacteria</taxon>
        <taxon>Pseudomonadati</taxon>
        <taxon>Pseudomonadota</taxon>
        <taxon>Alphaproteobacteria</taxon>
        <taxon>Hyphomicrobiales</taxon>
        <taxon>Devosiaceae</taxon>
        <taxon>Pelagibacterium</taxon>
    </lineage>
</organism>
<reference evidence="2 3" key="1">
    <citation type="submission" date="2024-02" db="EMBL/GenBank/DDBJ databases">
        <title>Complete genome sequence of Pelagibacterium nitratireducens ZH15.</title>
        <authorList>
            <person name="Zhao L.H."/>
        </authorList>
    </citation>
    <scope>NUCLEOTIDE SEQUENCE [LARGE SCALE GENOMIC DNA]</scope>
    <source>
        <strain evidence="2 3">ZH15</strain>
    </source>
</reference>
<feature type="transmembrane region" description="Helical" evidence="1">
    <location>
        <begin position="133"/>
        <end position="153"/>
    </location>
</feature>
<feature type="transmembrane region" description="Helical" evidence="1">
    <location>
        <begin position="75"/>
        <end position="95"/>
    </location>
</feature>
<keyword evidence="1" id="KW-0812">Transmembrane</keyword>
<dbReference type="EMBL" id="CP146275">
    <property type="protein sequence ID" value="WWT33766.1"/>
    <property type="molecule type" value="Genomic_DNA"/>
</dbReference>
<sequence length="183" mass="20254">MEPEPIPPKRSLRLRLSARVREGSMGEVVEAGIKFLRLYVAQGKQTGRKGSVPPENAMTPQEYQNWKPPSEYARWVPISAHLFVVNLALPAGLSIIHRLMAATIPGYTASALQTLVFIVVGLALQVANLRIWLYYRGAALAGLISVVIGLNFLTMALMALWSFVLAAPYMHYLWNAYLIFTAG</sequence>
<name>A0ABZ2I1T8_9HYPH</name>
<accession>A0ABZ2I1T8</accession>
<gene>
    <name evidence="2" type="ORF">V6617_04710</name>
</gene>
<protein>
    <submittedName>
        <fullName evidence="2">Uncharacterized protein</fullName>
    </submittedName>
</protein>
<feature type="transmembrane region" description="Helical" evidence="1">
    <location>
        <begin position="107"/>
        <end position="127"/>
    </location>
</feature>
<evidence type="ECO:0000313" key="2">
    <source>
        <dbReference type="EMBL" id="WWT33766.1"/>
    </source>
</evidence>
<keyword evidence="1" id="KW-0472">Membrane</keyword>
<evidence type="ECO:0000256" key="1">
    <source>
        <dbReference type="SAM" id="Phobius"/>
    </source>
</evidence>
<dbReference type="RefSeq" id="WP_338609465.1">
    <property type="nucleotide sequence ID" value="NZ_CP146275.1"/>
</dbReference>
<keyword evidence="3" id="KW-1185">Reference proteome</keyword>